<dbReference type="RefSeq" id="XP_041200166.1">
    <property type="nucleotide sequence ID" value="XM_041339095.1"/>
</dbReference>
<dbReference type="GeneID" id="64633111"/>
<sequence>MLSISTCTRPKLAICRFIHPSDLQWDKGRINPEKSAYNDTKCEKSKAKPKHKPKASSTSPLQRGPRSSPLVPQSDLFRRNHEELDRERGRDREVKPIQRDRRDRDFDSWERYVRERDRSRDVRRSSRERADEERVSYPSKRSKKTEGHGIRSSVMDSGDNLESGTRHGKDRLDVSQMTPGNPFFQSKDDKKRSIDIVGEFSSRLAKLCSQLVQDSCQLDKEEDKLKAFTELSTELSKAAPSTAMAVTPALAAVITSHAKSKERVAARVRELDSLWESLLSNVVTTIVRTTDINLERAIVLLHKETDTVLHPYFRSHSPLLLKRKAQDQSWGELSELLELKNTSVGDDRENGATAAEHGSKALSRSPDLKRRRVESSSPTAFPVKEENVDYRGLLETMKSSLAMQTRTLELLAKEKQLLKQTSQDGSHEAEYRVTSITSAHRNSSAERRTTAMEMKNAFVCNLWTFESESDGDMVRLHESRVARTWTFVLVVHVVNSQQPGNFGRLSLNYIQGLERFLLFRRTECLTALHLTSINIATIVDNLMNTDNTNSPASTDSDAVNCSTARVYFGPVQSPEKRLIASEVTRRRTLNIDTVDSLLRPLGLPALLAPPSPQEITRAPDEGDERSDEDADEIFDVAAHLSREDTPENDSLGQNEPSSVLASRIMRACDNPSPPPRAHPTIYFGLVMRDGRTPFPDISAPPSPFRPINLRERLSQFSATERALSPEPPQRQAFYDQNSPPQDSAGNISQPDLISFESCSTLVKTTESSAEGCPRGSPIQTLSSSVDDLPSQSPEHPSVIPTPPRVDGVEQSSSLDSPDKLPQGCAPADPESRPPYPSFPPPLVATSGAADITKEYARSPVRRSARLSGTPRPSQTTHAQQPSETPKIKGKLKATILAPEGEVPLMRDEQTVEHGDADPYPDIQRLVEEKERRRSRRRGLNGKHDTPNLQRELGSLSPQSADVLTRLLPSERSTPLQEGQYSLPQHELSFVSLDPPLLTPQRPKSNFQQPNSPLATVQRPLVVAPTPIRPNGSIGSSRLKFSLTVDDASRTPARRVPIQDAFVQGSASSQNTMLLSAKRDASTQFVGMRGPVFSRPALDNPSRSPAKRILITDLNSPVRSPTRPTGARARSASTEPKPIAFQPLRSHSVDPSPRAADGKGKEPIFLKFSSKPKSGTKLPFPLVAGQKAGTDFPHSIPEEAEGSEAVGEDLVANQAASSSSLVKSGFKQPSIGSRIPRIGAKPYARPQPKKPISSTATKLPAFGTGPRTPFFKSAPAGNGSSSSEESSVIAPPPNRKFDGKSVAEPSVLSTLKRKRGVEETVISPPTHPVMVRQVVPGMLGGKYAPKLAPELLPTAPSLPEPSPRKPPGPMKFRKVEPGVISARYAAPSKPTAYDSPVADDRSSSPQIVVVSEAPITRSSSPPNSTSTPILPEPELAKPSNDVVEPKETAETSSHRPPENRGRGRRTSRRKHAAQHANDVFGPSTSTQPLQLRRSRRSEGDGFMGMSAVALQALTTSNTTKNQEVFAKLEREVIRKEGTRPESPAVKVRTISQKQREMRDRQRLERAERRARRSEDGPGLSDCEGASELGDQSILGFDREHDENDEVVWTKHRRGPGEVEDYETPVRSDQLTKRLRFGGGPQQEEERERKRVKWHHGLSTEIYLDEIHPRPTSWTKDFVIEKGCLARRPRIFV</sequence>
<organism evidence="2 3">
    <name type="scientific">Suillus subaureus</name>
    <dbReference type="NCBI Taxonomy" id="48587"/>
    <lineage>
        <taxon>Eukaryota</taxon>
        <taxon>Fungi</taxon>
        <taxon>Dikarya</taxon>
        <taxon>Basidiomycota</taxon>
        <taxon>Agaricomycotina</taxon>
        <taxon>Agaricomycetes</taxon>
        <taxon>Agaricomycetidae</taxon>
        <taxon>Boletales</taxon>
        <taxon>Suillineae</taxon>
        <taxon>Suillaceae</taxon>
        <taxon>Suillus</taxon>
    </lineage>
</organism>
<evidence type="ECO:0000313" key="2">
    <source>
        <dbReference type="EMBL" id="KAG1827319.1"/>
    </source>
</evidence>
<protein>
    <submittedName>
        <fullName evidence="2">Uncharacterized protein</fullName>
    </submittedName>
</protein>
<feature type="region of interest" description="Disordered" evidence="1">
    <location>
        <begin position="1535"/>
        <end position="1585"/>
    </location>
</feature>
<feature type="region of interest" description="Disordered" evidence="1">
    <location>
        <begin position="766"/>
        <end position="958"/>
    </location>
</feature>
<feature type="compositionally biased region" description="Basic and acidic residues" evidence="1">
    <location>
        <begin position="904"/>
        <end position="916"/>
    </location>
</feature>
<feature type="region of interest" description="Disordered" evidence="1">
    <location>
        <begin position="344"/>
        <end position="380"/>
    </location>
</feature>
<dbReference type="Proteomes" id="UP000807769">
    <property type="component" value="Unassembled WGS sequence"/>
</dbReference>
<feature type="compositionally biased region" description="Basic and acidic residues" evidence="1">
    <location>
        <begin position="117"/>
        <end position="135"/>
    </location>
</feature>
<feature type="compositionally biased region" description="Basic and acidic residues" evidence="1">
    <location>
        <begin position="1552"/>
        <end position="1574"/>
    </location>
</feature>
<feature type="compositionally biased region" description="Low complexity" evidence="1">
    <location>
        <begin position="1413"/>
        <end position="1428"/>
    </location>
</feature>
<accession>A0A9P7JK10</accession>
<evidence type="ECO:0000256" key="1">
    <source>
        <dbReference type="SAM" id="MobiDB-lite"/>
    </source>
</evidence>
<feature type="compositionally biased region" description="Basic and acidic residues" evidence="1">
    <location>
        <begin position="1442"/>
        <end position="1460"/>
    </location>
</feature>
<feature type="region of interest" description="Disordered" evidence="1">
    <location>
        <begin position="719"/>
        <end position="750"/>
    </location>
</feature>
<feature type="compositionally biased region" description="Basic residues" evidence="1">
    <location>
        <begin position="1461"/>
        <end position="1472"/>
    </location>
</feature>
<feature type="compositionally biased region" description="Basic and acidic residues" evidence="1">
    <location>
        <begin position="164"/>
        <end position="173"/>
    </location>
</feature>
<keyword evidence="3" id="KW-1185">Reference proteome</keyword>
<feature type="compositionally biased region" description="Polar residues" evidence="1">
    <location>
        <begin position="734"/>
        <end position="750"/>
    </location>
</feature>
<feature type="compositionally biased region" description="Pro residues" evidence="1">
    <location>
        <begin position="1355"/>
        <end position="1368"/>
    </location>
</feature>
<dbReference type="EMBL" id="JABBWG010000001">
    <property type="protein sequence ID" value="KAG1827319.1"/>
    <property type="molecule type" value="Genomic_DNA"/>
</dbReference>
<feature type="region of interest" description="Disordered" evidence="1">
    <location>
        <begin position="605"/>
        <end position="628"/>
    </location>
</feature>
<dbReference type="OrthoDB" id="2148418at2759"/>
<feature type="region of interest" description="Disordered" evidence="1">
    <location>
        <begin position="25"/>
        <end position="95"/>
    </location>
</feature>
<comment type="caution">
    <text evidence="2">The sequence shown here is derived from an EMBL/GenBank/DDBJ whole genome shotgun (WGS) entry which is preliminary data.</text>
</comment>
<feature type="compositionally biased region" description="Pro residues" evidence="1">
    <location>
        <begin position="832"/>
        <end position="842"/>
    </location>
</feature>
<feature type="compositionally biased region" description="Polar residues" evidence="1">
    <location>
        <begin position="870"/>
        <end position="883"/>
    </location>
</feature>
<feature type="compositionally biased region" description="Polar residues" evidence="1">
    <location>
        <begin position="1112"/>
        <end position="1122"/>
    </location>
</feature>
<reference evidence="2" key="1">
    <citation type="journal article" date="2020" name="New Phytol.">
        <title>Comparative genomics reveals dynamic genome evolution in host specialist ectomycorrhizal fungi.</title>
        <authorList>
            <person name="Lofgren L.A."/>
            <person name="Nguyen N.H."/>
            <person name="Vilgalys R."/>
            <person name="Ruytinx J."/>
            <person name="Liao H.L."/>
            <person name="Branco S."/>
            <person name="Kuo A."/>
            <person name="LaButti K."/>
            <person name="Lipzen A."/>
            <person name="Andreopoulos W."/>
            <person name="Pangilinan J."/>
            <person name="Riley R."/>
            <person name="Hundley H."/>
            <person name="Na H."/>
            <person name="Barry K."/>
            <person name="Grigoriev I.V."/>
            <person name="Stajich J.E."/>
            <person name="Kennedy P.G."/>
        </authorList>
    </citation>
    <scope>NUCLEOTIDE SEQUENCE</scope>
    <source>
        <strain evidence="2">MN1</strain>
    </source>
</reference>
<feature type="compositionally biased region" description="Polar residues" evidence="1">
    <location>
        <begin position="777"/>
        <end position="794"/>
    </location>
</feature>
<feature type="region of interest" description="Disordered" evidence="1">
    <location>
        <begin position="1348"/>
        <end position="1502"/>
    </location>
</feature>
<feature type="region of interest" description="Disordered" evidence="1">
    <location>
        <begin position="1095"/>
        <end position="1159"/>
    </location>
</feature>
<feature type="region of interest" description="Disordered" evidence="1">
    <location>
        <begin position="117"/>
        <end position="187"/>
    </location>
</feature>
<name>A0A9P7JK10_9AGAM</name>
<feature type="compositionally biased region" description="Basic and acidic residues" evidence="1">
    <location>
        <begin position="76"/>
        <end position="95"/>
    </location>
</feature>
<gene>
    <name evidence="2" type="ORF">BJ212DRAFT_1474479</name>
</gene>
<feature type="region of interest" description="Disordered" evidence="1">
    <location>
        <begin position="1216"/>
        <end position="1311"/>
    </location>
</feature>
<proteinExistence type="predicted"/>
<evidence type="ECO:0000313" key="3">
    <source>
        <dbReference type="Proteomes" id="UP000807769"/>
    </source>
</evidence>